<dbReference type="PANTHER" id="PTHR14652">
    <property type="entry name" value="TYPE 2 DNA TOPOISOMERASE 6 SUBUNIT B-LIKE"/>
    <property type="match status" value="1"/>
</dbReference>
<dbReference type="AlphaFoldDB" id="A0A6P8TU15"/>
<dbReference type="KEGG" id="gacu:117543507"/>
<dbReference type="InParanoid" id="A0A6P8TU15"/>
<evidence type="ECO:0000313" key="2">
    <source>
        <dbReference type="RefSeq" id="XP_034067743.1"/>
    </source>
</evidence>
<dbReference type="Pfam" id="PF15091">
    <property type="entry name" value="DUF4554"/>
    <property type="match status" value="1"/>
</dbReference>
<organism evidence="1 2">
    <name type="scientific">Gymnodraco acuticeps</name>
    <name type="common">Antarctic dragonfish</name>
    <dbReference type="NCBI Taxonomy" id="8218"/>
    <lineage>
        <taxon>Eukaryota</taxon>
        <taxon>Metazoa</taxon>
        <taxon>Chordata</taxon>
        <taxon>Craniata</taxon>
        <taxon>Vertebrata</taxon>
        <taxon>Euteleostomi</taxon>
        <taxon>Actinopterygii</taxon>
        <taxon>Neopterygii</taxon>
        <taxon>Teleostei</taxon>
        <taxon>Neoteleostei</taxon>
        <taxon>Acanthomorphata</taxon>
        <taxon>Eupercaria</taxon>
        <taxon>Perciformes</taxon>
        <taxon>Notothenioidei</taxon>
        <taxon>Bathydraconidae</taxon>
        <taxon>Gymnodraco</taxon>
    </lineage>
</organism>
<gene>
    <name evidence="2" type="primary">zgc:195212</name>
</gene>
<keyword evidence="1" id="KW-1185">Reference proteome</keyword>
<dbReference type="GO" id="GO:0042138">
    <property type="term" value="P:meiotic DNA double-strand break formation"/>
    <property type="evidence" value="ECO:0007669"/>
    <property type="project" value="InterPro"/>
</dbReference>
<protein>
    <submittedName>
        <fullName evidence="2">DUF4554 domain-containing protein isoform X1</fullName>
    </submittedName>
</protein>
<dbReference type="Proteomes" id="UP000515161">
    <property type="component" value="Unplaced"/>
</dbReference>
<dbReference type="InterPro" id="IPR028040">
    <property type="entry name" value="TopoVIB-like"/>
</dbReference>
<evidence type="ECO:0000313" key="1">
    <source>
        <dbReference type="Proteomes" id="UP000515161"/>
    </source>
</evidence>
<reference evidence="2" key="1">
    <citation type="submission" date="2025-08" db="UniProtKB">
        <authorList>
            <consortium name="RefSeq"/>
        </authorList>
    </citation>
    <scope>IDENTIFICATION</scope>
</reference>
<sequence length="479" mass="54235">MLREIQQVLRFFTLFGNKRHQDGLDAKGGLLVLLWTDTGDSFQSLNCTVAAAGYWCKGISKELQPALKESMFSRACPPPDPDELCAFIELYGPIRLLLSFQMNDATLFRPELCARIEAFLHTYSLANLRIKTHFKFKFSQQTFQRDFSYDNRAKIKNTAIGNQWSLYLDVTCKTQSVILFNIIEFMFVWINVDRKYSNRPPECVKKGCWCHGGHPLLGRWLPLSVPPETMDQGLFGELSMQPVTLLRPCVLQYPNLATQLTHIQVLVYGPSNVPLTGPSIFFQNLPANLDCQDLGLCGIHCSSVKDGNGTVYTVEQEQEDLEQESVSSIQQSLLLYVFLQHGDPFASELSDMMATEVLIQRHLEDILNNNRQAVTRALQTELKDSLKAQHLRKQSQQRMRSAAKVILSSSISIVSSSSNMDFRNACLNSMKVRDTHDLSASLHESLRRVTSWKFAPKCRCPSAQVEEEPEGEDPTGREI</sequence>
<accession>A0A6P8TU15</accession>
<name>A0A6P8TU15_GYMAC</name>
<dbReference type="PANTHER" id="PTHR14652:SF2">
    <property type="entry name" value="TYPE 2 DNA TOPOISOMERASE 6 SUBUNIT B-LIKE"/>
    <property type="match status" value="1"/>
</dbReference>
<dbReference type="RefSeq" id="XP_034067743.1">
    <property type="nucleotide sequence ID" value="XM_034211852.1"/>
</dbReference>
<dbReference type="OrthoDB" id="8810337at2759"/>
<proteinExistence type="predicted"/>
<dbReference type="GeneID" id="117543507"/>